<dbReference type="GO" id="GO:0006813">
    <property type="term" value="P:potassium ion transport"/>
    <property type="evidence" value="ECO:0007669"/>
    <property type="project" value="UniProtKB-KW"/>
</dbReference>
<comment type="catalytic activity">
    <reaction evidence="27">
        <text>K(+)(in) + ATP + H2O = K(+)(out) + ADP + phosphate + H(+)</text>
        <dbReference type="Rhea" id="RHEA:75815"/>
        <dbReference type="ChEBI" id="CHEBI:15377"/>
        <dbReference type="ChEBI" id="CHEBI:15378"/>
        <dbReference type="ChEBI" id="CHEBI:29103"/>
        <dbReference type="ChEBI" id="CHEBI:30616"/>
        <dbReference type="ChEBI" id="CHEBI:43474"/>
        <dbReference type="ChEBI" id="CHEBI:456216"/>
    </reaction>
</comment>
<dbReference type="InterPro" id="IPR003593">
    <property type="entry name" value="AAA+_ATPase"/>
</dbReference>
<dbReference type="SFLD" id="SFLDG00002">
    <property type="entry name" value="C1.7:_P-type_atpase_like"/>
    <property type="match status" value="1"/>
</dbReference>
<keyword evidence="12 30" id="KW-0812">Transmembrane</keyword>
<evidence type="ECO:0000313" key="34">
    <source>
        <dbReference type="Proteomes" id="UP000253664"/>
    </source>
</evidence>
<evidence type="ECO:0000256" key="27">
    <source>
        <dbReference type="ARBA" id="ARBA00048599"/>
    </source>
</evidence>
<evidence type="ECO:0000259" key="32">
    <source>
        <dbReference type="SMART" id="SM00831"/>
    </source>
</evidence>
<dbReference type="SFLD" id="SFLDS00003">
    <property type="entry name" value="Haloacid_Dehalogenase"/>
    <property type="match status" value="1"/>
</dbReference>
<dbReference type="SFLD" id="SFLDF00027">
    <property type="entry name" value="p-type_atpase"/>
    <property type="match status" value="1"/>
</dbReference>
<dbReference type="Pfam" id="PF00690">
    <property type="entry name" value="Cation_ATPase_N"/>
    <property type="match status" value="1"/>
</dbReference>
<dbReference type="InterPro" id="IPR010655">
    <property type="entry name" value="Clp1_C"/>
</dbReference>
<evidence type="ECO:0000256" key="24">
    <source>
        <dbReference type="ARBA" id="ARBA00023242"/>
    </source>
</evidence>
<dbReference type="InterPro" id="IPR027417">
    <property type="entry name" value="P-loop_NTPase"/>
</dbReference>
<dbReference type="Gene3D" id="1.20.1110.10">
    <property type="entry name" value="Calcium-transporting ATPase, transmembrane domain"/>
    <property type="match status" value="2"/>
</dbReference>
<evidence type="ECO:0000256" key="3">
    <source>
        <dbReference type="ARBA" id="ARBA00004123"/>
    </source>
</evidence>
<dbReference type="EMBL" id="LKCN02000014">
    <property type="protein sequence ID" value="RCI09489.1"/>
    <property type="molecule type" value="Genomic_DNA"/>
</dbReference>
<evidence type="ECO:0000256" key="16">
    <source>
        <dbReference type="ARBA" id="ARBA00022842"/>
    </source>
</evidence>
<keyword evidence="8" id="KW-1003">Cell membrane</keyword>
<dbReference type="Pfam" id="PF16575">
    <property type="entry name" value="CLP1_P"/>
    <property type="match status" value="1"/>
</dbReference>
<feature type="transmembrane region" description="Helical" evidence="30">
    <location>
        <begin position="1467"/>
        <end position="1488"/>
    </location>
</feature>
<evidence type="ECO:0000256" key="11">
    <source>
        <dbReference type="ARBA" id="ARBA00022664"/>
    </source>
</evidence>
<keyword evidence="22 30" id="KW-0472">Membrane</keyword>
<sequence length="1636" mass="176263">MIVSSGKVRGFRWYRCWLDHVTGHDERRTKKKNHIHDDDDDDDESKLTNVLVMSIPGLGQIPAQTVASSTRNISLLKPGWEWRFEVAAGRSITLKVLSGRAEKDGVELAPRKCYTFSGVKSKILTWHGCELEVDGRCDDDFVAEYAAPADNPANAVLNLHAFLSSMRSMAAANGREGPRVLVAGPPNTGKTTMVRTLASYATKQGFQPVAVNADPREAMLSLPGTLSAAVLATVLDPEAVDGWGSTPTSGPSDVPAKLPLVYMYGRSSPEDDAELYRELVGRVGTAVSGRLNADADVRSSGVLVDTMRVSEKSKIGLDLIAHIVDELSINIVVVIGSTRMNAELTRRFAEEKTSLGEPIHVILLDRFEGVVDRDDAFLEHAREQVIKEYFFGGAGRALSPQIQQVDFDSLVVYKAPEYSILGQDSLIREEPSSVMEHWTLAVMHASAKDAPEVVRAASVVGFVYVSYVDEERRKMKLLAPVGGRLGDRPLIWGKWPEPYINFCVLLFKRWPRSTTSPPRRISVPDRLRGEETNARSSAGVINNELQFHSGQGIILPLSRCLPLMDEALCSEAYRRRASPPPFPYLPSPFLDPAVLSLLLIAPHRAEITNCILSPSLVSASAPSAAKSSLLYDSFSPKHPLDERTRHDQCDYRKSRQTAPLSAEGLPDVAIKKPQCAHTLPVELVAAQLETDARHGLSDDEAAARLLRDGPNTIGSAAAVSIGRLLFRQVANALTAVLVFVACLSAVIGDYIEAGVVAAVIVVNMVVGCDAPFATLIPRALTRARLAQDYGAEQTIHALYALSTPQCRVVRGRRSRKIQAVSLVVGDVVSLATGDVVPADLRLVKGTNVVMDEAPLTGESAAVAKAPHAVFADAEMPIADRTNLAFAGSAVSCGRAIGIVVATGMETEVGRIARMLRHRNKHDGNSGGGWVARALNSVRRCLSSILGLDGTPLQVALSKFALLLFGLAFLLICVVFSIHRWQLNTDVFIYGVCVGVAVIPESLLAVLTVTMAMASKAMAKGNVIVRRMPCLEALGGVTNICSDKTGTLTQGRMMVRVVWLREGLTGTVEGSTNPHDPSSGSVSWSAPLAGSCFEVFLSTIAACNQATVMDGKDGAETGTGKETCRWWAVGEPTEVALRVFAMRFGRAGSPVESPSAEYPFNSRRKLMSVVCDCASGRRRIHTKGAVESVVPLLDETDEAKAAVSDKAGELAAGGLRVLCIADRVMAAEDDGFDRAEVEQRLRFLGLVGLCDPPRPETAAAVQQCRRAGISVHMLTGDHIKTATSVAYDVGILTRERCGGGPAGRVMSASDFDSLCDEEIDGMESLPAVIARCSPLTKMRVIQALHRRGAFCVMTGDGVNDSPALKQADVGIAMGNRGSDVAKEASDMVLADDNFASIFLLHLLISNLAQDDRGACVFPLSPLEILWANLVMSSPVALGLGLERAQSDILERPPRKPGVFSLDLVRDQFAYGTLTGALSLAAFMLVVYAGSSPGSGGFRRLPHGCNDAKAGGPCDVIYRARGATFTTLSLLLLATALEVRSSHRGMLDCGSVWRNKVLFWAVLAGLATTVAVLYVPVVNVDVFRHQPLTWEWGVVLGCLATFVVGVEAWKAMKRKKTVGQARMKEKEKKKKKKKKKKR</sequence>
<comment type="similarity">
    <text evidence="25">Belongs to the cation transport ATPase (P-type) (TC 3.A.3) family. Type IID subfamily.</text>
</comment>
<evidence type="ECO:0000256" key="25">
    <source>
        <dbReference type="ARBA" id="ARBA00035017"/>
    </source>
</evidence>
<feature type="transmembrane region" description="Helical" evidence="30">
    <location>
        <begin position="753"/>
        <end position="776"/>
    </location>
</feature>
<dbReference type="InterPro" id="IPR023299">
    <property type="entry name" value="ATPase_P-typ_cyto_dom_N"/>
</dbReference>
<dbReference type="GO" id="GO:0005886">
    <property type="term" value="C:plasma membrane"/>
    <property type="evidence" value="ECO:0007669"/>
    <property type="project" value="UniProtKB-SubCell"/>
</dbReference>
<keyword evidence="17" id="KW-0630">Potassium</keyword>
<dbReference type="GO" id="GO:0016887">
    <property type="term" value="F:ATP hydrolysis activity"/>
    <property type="evidence" value="ECO:0007669"/>
    <property type="project" value="InterPro"/>
</dbReference>
<dbReference type="SUPFAM" id="SSF81660">
    <property type="entry name" value="Metal cation-transporting ATPase, ATP-binding domain N"/>
    <property type="match status" value="1"/>
</dbReference>
<keyword evidence="21" id="KW-0406">Ion transport</keyword>
<evidence type="ECO:0000256" key="5">
    <source>
        <dbReference type="ARBA" id="ARBA00018706"/>
    </source>
</evidence>
<evidence type="ECO:0000256" key="21">
    <source>
        <dbReference type="ARBA" id="ARBA00023065"/>
    </source>
</evidence>
<dbReference type="Proteomes" id="UP000253664">
    <property type="component" value="Unassembled WGS sequence"/>
</dbReference>
<feature type="domain" description="AAA+ ATPase" evidence="31">
    <location>
        <begin position="176"/>
        <end position="377"/>
    </location>
</feature>
<keyword evidence="34" id="KW-1185">Reference proteome</keyword>
<dbReference type="InterPro" id="IPR004014">
    <property type="entry name" value="ATPase_P-typ_cation-transptr_N"/>
</dbReference>
<evidence type="ECO:0000256" key="28">
    <source>
        <dbReference type="ARBA" id="ARBA00049499"/>
    </source>
</evidence>
<evidence type="ECO:0000256" key="15">
    <source>
        <dbReference type="ARBA" id="ARBA00022840"/>
    </source>
</evidence>
<dbReference type="GO" id="GO:0008554">
    <property type="term" value="F:P-type sodium transporter activity"/>
    <property type="evidence" value="ECO:0007669"/>
    <property type="project" value="UniProtKB-EC"/>
</dbReference>
<evidence type="ECO:0000256" key="30">
    <source>
        <dbReference type="SAM" id="Phobius"/>
    </source>
</evidence>
<dbReference type="Gene3D" id="3.40.1110.10">
    <property type="entry name" value="Calcium-transporting ATPase, cytoplasmic domain N"/>
    <property type="match status" value="1"/>
</dbReference>
<dbReference type="GO" id="GO:0005849">
    <property type="term" value="C:mRNA cleavage factor complex"/>
    <property type="evidence" value="ECO:0007669"/>
    <property type="project" value="InterPro"/>
</dbReference>
<comment type="subcellular location">
    <subcellularLocation>
        <location evidence="4">Cell membrane</location>
        <topology evidence="4">Multi-pass membrane protein</topology>
    </subcellularLocation>
    <subcellularLocation>
        <location evidence="3">Nucleus</location>
    </subcellularLocation>
</comment>
<proteinExistence type="inferred from homology"/>
<keyword evidence="19 30" id="KW-1133">Transmembrane helix</keyword>
<dbReference type="Pfam" id="PF08282">
    <property type="entry name" value="Hydrolase_3"/>
    <property type="match status" value="1"/>
</dbReference>
<dbReference type="InterPro" id="IPR044492">
    <property type="entry name" value="P_typ_ATPase_HD_dom"/>
</dbReference>
<dbReference type="PRINTS" id="PR00119">
    <property type="entry name" value="CATATPASE"/>
</dbReference>
<dbReference type="InterPro" id="IPR006414">
    <property type="entry name" value="P-type_ATPase_IID"/>
</dbReference>
<dbReference type="Pfam" id="PF13246">
    <property type="entry name" value="Cation_ATPase"/>
    <property type="match status" value="1"/>
</dbReference>
<dbReference type="SUPFAM" id="SSF81653">
    <property type="entry name" value="Calcium ATPase, transduction domain A"/>
    <property type="match status" value="1"/>
</dbReference>
<dbReference type="STRING" id="1330021.A0A367L4Z2"/>
<dbReference type="InterPro" id="IPR023298">
    <property type="entry name" value="ATPase_P-typ_TM_dom_sf"/>
</dbReference>
<dbReference type="InterPro" id="IPR006068">
    <property type="entry name" value="ATPase_P-typ_cation-transptr_C"/>
</dbReference>
<dbReference type="InterPro" id="IPR008250">
    <property type="entry name" value="ATPase_P-typ_transduc_dom_A_sf"/>
</dbReference>
<dbReference type="InterPro" id="IPR038239">
    <property type="entry name" value="Clp1_N_sf"/>
</dbReference>
<feature type="transmembrane region" description="Helical" evidence="30">
    <location>
        <begin position="1555"/>
        <end position="1575"/>
    </location>
</feature>
<feature type="transmembrane region" description="Helical" evidence="30">
    <location>
        <begin position="1587"/>
        <end position="1607"/>
    </location>
</feature>
<dbReference type="HAMAP" id="MF_03035">
    <property type="entry name" value="Clp1"/>
    <property type="match status" value="1"/>
</dbReference>
<dbReference type="InterPro" id="IPR028606">
    <property type="entry name" value="Clp1"/>
</dbReference>
<dbReference type="EC" id="7.2.2.3" evidence="26"/>
<reference evidence="33 34" key="1">
    <citation type="journal article" date="2015" name="BMC Genomics">
        <title>Insights from the genome of Ophiocordyceps polyrhachis-furcata to pathogenicity and host specificity in insect fungi.</title>
        <authorList>
            <person name="Wichadakul D."/>
            <person name="Kobmoo N."/>
            <person name="Ingsriswang S."/>
            <person name="Tangphatsornruang S."/>
            <person name="Chantasingh D."/>
            <person name="Luangsa-ard J.J."/>
            <person name="Eurwilaichitr L."/>
        </authorList>
    </citation>
    <scope>NUCLEOTIDE SEQUENCE [LARGE SCALE GENOMIC DNA]</scope>
    <source>
        <strain evidence="33 34">BCC 54312</strain>
    </source>
</reference>
<evidence type="ECO:0000256" key="14">
    <source>
        <dbReference type="ARBA" id="ARBA00022741"/>
    </source>
</evidence>
<keyword evidence="24" id="KW-0539">Nucleus</keyword>
<dbReference type="InterPro" id="IPR032324">
    <property type="entry name" value="Clp1_N"/>
</dbReference>
<evidence type="ECO:0000259" key="31">
    <source>
        <dbReference type="SMART" id="SM00382"/>
    </source>
</evidence>
<feature type="compositionally biased region" description="Basic residues" evidence="29">
    <location>
        <begin position="1625"/>
        <end position="1636"/>
    </location>
</feature>
<keyword evidence="13" id="KW-0479">Metal-binding</keyword>
<dbReference type="GO" id="GO:0031124">
    <property type="term" value="P:mRNA 3'-end processing"/>
    <property type="evidence" value="ECO:0007669"/>
    <property type="project" value="InterPro"/>
</dbReference>
<evidence type="ECO:0000256" key="17">
    <source>
        <dbReference type="ARBA" id="ARBA00022958"/>
    </source>
</evidence>
<dbReference type="InterPro" id="IPR032319">
    <property type="entry name" value="CLP1_P"/>
</dbReference>
<evidence type="ECO:0000256" key="2">
    <source>
        <dbReference type="ARBA" id="ARBA00003798"/>
    </source>
</evidence>
<feature type="transmembrane region" description="Helical" evidence="30">
    <location>
        <begin position="986"/>
        <end position="1009"/>
    </location>
</feature>
<dbReference type="FunFam" id="3.40.50.1000:FF:000193">
    <property type="entry name" value="Plasma membrane calcium-transporting ATPase 2"/>
    <property type="match status" value="1"/>
</dbReference>
<evidence type="ECO:0000256" key="13">
    <source>
        <dbReference type="ARBA" id="ARBA00022723"/>
    </source>
</evidence>
<dbReference type="InterPro" id="IPR001757">
    <property type="entry name" value="P_typ_ATPase"/>
</dbReference>
<dbReference type="Gene3D" id="3.40.50.300">
    <property type="entry name" value="P-loop containing nucleotide triphosphate hydrolases"/>
    <property type="match status" value="1"/>
</dbReference>
<evidence type="ECO:0000256" key="1">
    <source>
        <dbReference type="ARBA" id="ARBA00001946"/>
    </source>
</evidence>
<dbReference type="NCBIfam" id="TIGR01494">
    <property type="entry name" value="ATPase_P-type"/>
    <property type="match status" value="2"/>
</dbReference>
<dbReference type="FunFam" id="2.70.150.10:FF:000160">
    <property type="entry name" value="Sarcoplasmic/endoplasmic reticulum calcium ATPase 1"/>
    <property type="match status" value="1"/>
</dbReference>
<dbReference type="PANTHER" id="PTHR42861">
    <property type="entry name" value="CALCIUM-TRANSPORTING ATPASE"/>
    <property type="match status" value="1"/>
</dbReference>
<evidence type="ECO:0000256" key="8">
    <source>
        <dbReference type="ARBA" id="ARBA00022475"/>
    </source>
</evidence>
<evidence type="ECO:0000256" key="9">
    <source>
        <dbReference type="ARBA" id="ARBA00022538"/>
    </source>
</evidence>
<name>A0A367L4Z2_9HYPO</name>
<evidence type="ECO:0000256" key="23">
    <source>
        <dbReference type="ARBA" id="ARBA00023201"/>
    </source>
</evidence>
<dbReference type="Gene3D" id="2.70.150.10">
    <property type="entry name" value="Calcium-transporting ATPase, cytoplasmic transduction domain A"/>
    <property type="match status" value="1"/>
</dbReference>
<dbReference type="SMART" id="SM00831">
    <property type="entry name" value="Cation_ATPase_N"/>
    <property type="match status" value="1"/>
</dbReference>
<dbReference type="PRINTS" id="PR00121">
    <property type="entry name" value="NAKATPASE"/>
</dbReference>
<comment type="caution">
    <text evidence="33">The sequence shown here is derived from an EMBL/GenBank/DDBJ whole genome shotgun (WGS) entry which is preliminary data.</text>
</comment>
<evidence type="ECO:0000256" key="4">
    <source>
        <dbReference type="ARBA" id="ARBA00004651"/>
    </source>
</evidence>
<organism evidence="33 34">
    <name type="scientific">Ophiocordyceps polyrhachis-furcata BCC 54312</name>
    <dbReference type="NCBI Taxonomy" id="1330021"/>
    <lineage>
        <taxon>Eukaryota</taxon>
        <taxon>Fungi</taxon>
        <taxon>Dikarya</taxon>
        <taxon>Ascomycota</taxon>
        <taxon>Pezizomycotina</taxon>
        <taxon>Sordariomycetes</taxon>
        <taxon>Hypocreomycetidae</taxon>
        <taxon>Hypocreales</taxon>
        <taxon>Ophiocordycipitaceae</taxon>
        <taxon>Ophiocordyceps</taxon>
    </lineage>
</organism>
<keyword evidence="23" id="KW-0739">Sodium transport</keyword>
<keyword evidence="14" id="KW-0547">Nucleotide-binding</keyword>
<evidence type="ECO:0000256" key="29">
    <source>
        <dbReference type="SAM" id="MobiDB-lite"/>
    </source>
</evidence>
<dbReference type="SUPFAM" id="SSF52540">
    <property type="entry name" value="P-loop containing nucleoside triphosphate hydrolases"/>
    <property type="match status" value="2"/>
</dbReference>
<keyword evidence="9" id="KW-0633">Potassium transport</keyword>
<dbReference type="GO" id="GO:0046872">
    <property type="term" value="F:metal ion binding"/>
    <property type="evidence" value="ECO:0007669"/>
    <property type="project" value="UniProtKB-KW"/>
</dbReference>
<keyword evidence="20" id="KW-0915">Sodium</keyword>
<keyword evidence="15" id="KW-0067">ATP-binding</keyword>
<feature type="transmembrane region" description="Helical" evidence="30">
    <location>
        <begin position="729"/>
        <end position="747"/>
    </location>
</feature>
<dbReference type="Pfam" id="PF00689">
    <property type="entry name" value="Cation_ATPase_C"/>
    <property type="match status" value="1"/>
</dbReference>
<evidence type="ECO:0000313" key="33">
    <source>
        <dbReference type="EMBL" id="RCI09489.1"/>
    </source>
</evidence>
<evidence type="ECO:0000256" key="22">
    <source>
        <dbReference type="ARBA" id="ARBA00023136"/>
    </source>
</evidence>
<dbReference type="OrthoDB" id="3352408at2759"/>
<dbReference type="Pfam" id="PF06807">
    <property type="entry name" value="Clp1"/>
    <property type="match status" value="1"/>
</dbReference>
<comment type="cofactor">
    <cofactor evidence="1">
        <name>Mg(2+)</name>
        <dbReference type="ChEBI" id="CHEBI:18420"/>
    </cofactor>
</comment>
<feature type="region of interest" description="Disordered" evidence="29">
    <location>
        <begin position="1613"/>
        <end position="1636"/>
    </location>
</feature>
<dbReference type="InterPro" id="IPR038238">
    <property type="entry name" value="Clp1_C_sf"/>
</dbReference>
<dbReference type="GO" id="GO:0005524">
    <property type="term" value="F:ATP binding"/>
    <property type="evidence" value="ECO:0007669"/>
    <property type="project" value="UniProtKB-KW"/>
</dbReference>
<evidence type="ECO:0000256" key="20">
    <source>
        <dbReference type="ARBA" id="ARBA00023053"/>
    </source>
</evidence>
<evidence type="ECO:0000256" key="26">
    <source>
        <dbReference type="ARBA" id="ARBA00035029"/>
    </source>
</evidence>
<dbReference type="SUPFAM" id="SSF81665">
    <property type="entry name" value="Calcium ATPase, transmembrane domain M"/>
    <property type="match status" value="1"/>
</dbReference>
<evidence type="ECO:0000256" key="6">
    <source>
        <dbReference type="ARBA" id="ARBA00019824"/>
    </source>
</evidence>
<keyword evidence="11" id="KW-0507">mRNA processing</keyword>
<comment type="catalytic activity">
    <reaction evidence="28">
        <text>Na(+)(in) + ATP + H2O = Na(+)(out) + ADP + phosphate + H(+)</text>
        <dbReference type="Rhea" id="RHEA:14633"/>
        <dbReference type="ChEBI" id="CHEBI:15377"/>
        <dbReference type="ChEBI" id="CHEBI:15378"/>
        <dbReference type="ChEBI" id="CHEBI:29101"/>
        <dbReference type="ChEBI" id="CHEBI:30616"/>
        <dbReference type="ChEBI" id="CHEBI:43474"/>
        <dbReference type="ChEBI" id="CHEBI:456216"/>
        <dbReference type="EC" id="7.2.2.3"/>
    </reaction>
    <physiologicalReaction direction="left-to-right" evidence="28">
        <dbReference type="Rhea" id="RHEA:14634"/>
    </physiologicalReaction>
</comment>
<keyword evidence="18" id="KW-1278">Translocase</keyword>
<dbReference type="PROSITE" id="PS00154">
    <property type="entry name" value="ATPASE_E1_E2"/>
    <property type="match status" value="1"/>
</dbReference>
<gene>
    <name evidence="33" type="ORF">L249_3969</name>
</gene>
<dbReference type="Pfam" id="PF16573">
    <property type="entry name" value="CLP1_N"/>
    <property type="match status" value="1"/>
</dbReference>
<dbReference type="NCBIfam" id="TIGR01523">
    <property type="entry name" value="ATPase-IID_K-Na"/>
    <property type="match status" value="1"/>
</dbReference>
<keyword evidence="10" id="KW-0597">Phosphoprotein</keyword>
<evidence type="ECO:0000256" key="12">
    <source>
        <dbReference type="ARBA" id="ARBA00022692"/>
    </source>
</evidence>
<feature type="transmembrane region" description="Helical" evidence="30">
    <location>
        <begin position="959"/>
        <end position="980"/>
    </location>
</feature>
<dbReference type="InterPro" id="IPR036412">
    <property type="entry name" value="HAD-like_sf"/>
</dbReference>
<feature type="non-terminal residue" evidence="33">
    <location>
        <position position="1636"/>
    </location>
</feature>
<dbReference type="SUPFAM" id="SSF56784">
    <property type="entry name" value="HAD-like"/>
    <property type="match status" value="1"/>
</dbReference>
<evidence type="ECO:0000256" key="19">
    <source>
        <dbReference type="ARBA" id="ARBA00022989"/>
    </source>
</evidence>
<evidence type="ECO:0000256" key="7">
    <source>
        <dbReference type="ARBA" id="ARBA00022448"/>
    </source>
</evidence>
<dbReference type="InterPro" id="IPR018303">
    <property type="entry name" value="ATPase_P-typ_P_site"/>
</dbReference>
<dbReference type="SMART" id="SM00382">
    <property type="entry name" value="AAA"/>
    <property type="match status" value="1"/>
</dbReference>
<dbReference type="InterPro" id="IPR023214">
    <property type="entry name" value="HAD_sf"/>
</dbReference>
<evidence type="ECO:0000256" key="10">
    <source>
        <dbReference type="ARBA" id="ARBA00022553"/>
    </source>
</evidence>
<comment type="function">
    <text evidence="2">Polynucleotide 5'-kinase involved in rRNA processing.</text>
</comment>
<dbReference type="Gene3D" id="2.60.120.1030">
    <property type="entry name" value="Clp1, DNA binding domain"/>
    <property type="match status" value="1"/>
</dbReference>
<evidence type="ECO:0000256" key="18">
    <source>
        <dbReference type="ARBA" id="ARBA00022967"/>
    </source>
</evidence>
<accession>A0A367L4Z2</accession>
<dbReference type="Gene3D" id="3.40.50.1000">
    <property type="entry name" value="HAD superfamily/HAD-like"/>
    <property type="match status" value="1"/>
</dbReference>
<dbReference type="InterPro" id="IPR059000">
    <property type="entry name" value="ATPase_P-type_domA"/>
</dbReference>
<protein>
    <recommendedName>
        <fullName evidence="6">Polynucleotide 5'-hydroxyl-kinase GRC3</fullName>
        <ecNumber evidence="26">7.2.2.3</ecNumber>
    </recommendedName>
    <alternativeName>
        <fullName evidence="5">Polynucleotide 5'-hydroxyl-kinase grc3</fullName>
    </alternativeName>
</protein>
<dbReference type="Pfam" id="PF00122">
    <property type="entry name" value="E1-E2_ATPase"/>
    <property type="match status" value="1"/>
</dbReference>
<keyword evidence="16" id="KW-0460">Magnesium</keyword>
<keyword evidence="7" id="KW-0813">Transport</keyword>
<dbReference type="Gene3D" id="2.40.30.330">
    <property type="entry name" value="Pre-mRNA cleavage complex subunit Clp1, C-terminal domain"/>
    <property type="match status" value="1"/>
</dbReference>
<feature type="domain" description="Cation-transporting P-type ATPase N-terminal" evidence="32">
    <location>
        <begin position="675"/>
        <end position="749"/>
    </location>
</feature>